<dbReference type="InterPro" id="IPR013986">
    <property type="entry name" value="DExx_box_DNA_helicase_dom_sf"/>
</dbReference>
<dbReference type="GO" id="GO:0016787">
    <property type="term" value="F:hydrolase activity"/>
    <property type="evidence" value="ECO:0007669"/>
    <property type="project" value="UniProtKB-KW"/>
</dbReference>
<dbReference type="Gene3D" id="1.10.10.160">
    <property type="match status" value="1"/>
</dbReference>
<name>A0A6M3M8H8_9ZZZZ</name>
<dbReference type="PROSITE" id="PS51198">
    <property type="entry name" value="UVRD_HELICASE_ATP_BIND"/>
    <property type="match status" value="1"/>
</dbReference>
<proteinExistence type="inferred from homology"/>
<evidence type="ECO:0000256" key="2">
    <source>
        <dbReference type="ARBA" id="ARBA00022741"/>
    </source>
</evidence>
<protein>
    <recommendedName>
        <fullName evidence="9">DNA 3'-5' helicase</fullName>
        <ecNumber evidence="9">5.6.2.4</ecNumber>
    </recommendedName>
</protein>
<evidence type="ECO:0000259" key="13">
    <source>
        <dbReference type="PROSITE" id="PS51217"/>
    </source>
</evidence>
<evidence type="ECO:0000256" key="1">
    <source>
        <dbReference type="ARBA" id="ARBA00009922"/>
    </source>
</evidence>
<evidence type="ECO:0000313" key="15">
    <source>
        <dbReference type="EMBL" id="QJB04131.1"/>
    </source>
</evidence>
<accession>A0A6M3M8H8</accession>
<comment type="catalytic activity">
    <reaction evidence="8">
        <text>Couples ATP hydrolysis with the unwinding of duplex DNA by translocating in the 3'-5' direction.</text>
        <dbReference type="EC" id="5.6.2.4"/>
    </reaction>
</comment>
<evidence type="ECO:0000256" key="8">
    <source>
        <dbReference type="ARBA" id="ARBA00034617"/>
    </source>
</evidence>
<keyword evidence="4 15" id="KW-0347">Helicase</keyword>
<dbReference type="InterPro" id="IPR027417">
    <property type="entry name" value="P-loop_NTPase"/>
</dbReference>
<evidence type="ECO:0000256" key="9">
    <source>
        <dbReference type="ARBA" id="ARBA00034808"/>
    </source>
</evidence>
<dbReference type="Pfam" id="PF00580">
    <property type="entry name" value="UvrD-helicase"/>
    <property type="match status" value="1"/>
</dbReference>
<evidence type="ECO:0000259" key="12">
    <source>
        <dbReference type="PROSITE" id="PS51198"/>
    </source>
</evidence>
<evidence type="ECO:0000256" key="4">
    <source>
        <dbReference type="ARBA" id="ARBA00022806"/>
    </source>
</evidence>
<dbReference type="PANTHER" id="PTHR11070:SF2">
    <property type="entry name" value="ATP-DEPENDENT DNA HELICASE SRS2"/>
    <property type="match status" value="1"/>
</dbReference>
<evidence type="ECO:0000256" key="11">
    <source>
        <dbReference type="SAM" id="MobiDB-lite"/>
    </source>
</evidence>
<evidence type="ECO:0000256" key="5">
    <source>
        <dbReference type="ARBA" id="ARBA00022840"/>
    </source>
</evidence>
<dbReference type="EMBL" id="MT143873">
    <property type="protein sequence ID" value="QJB04131.1"/>
    <property type="molecule type" value="Genomic_DNA"/>
</dbReference>
<evidence type="ECO:0000256" key="10">
    <source>
        <dbReference type="ARBA" id="ARBA00048988"/>
    </source>
</evidence>
<evidence type="ECO:0000256" key="6">
    <source>
        <dbReference type="ARBA" id="ARBA00023125"/>
    </source>
</evidence>
<dbReference type="InterPro" id="IPR014017">
    <property type="entry name" value="DNA_helicase_UvrD-like_C"/>
</dbReference>
<dbReference type="EC" id="5.6.2.4" evidence="9"/>
<keyword evidence="3" id="KW-0378">Hydrolase</keyword>
<dbReference type="GO" id="GO:0005524">
    <property type="term" value="F:ATP binding"/>
    <property type="evidence" value="ECO:0007669"/>
    <property type="project" value="UniProtKB-KW"/>
</dbReference>
<keyword evidence="2" id="KW-0547">Nucleotide-binding</keyword>
<dbReference type="PANTHER" id="PTHR11070">
    <property type="entry name" value="UVRD / RECB / PCRA DNA HELICASE FAMILY MEMBER"/>
    <property type="match status" value="1"/>
</dbReference>
<dbReference type="AlphaFoldDB" id="A0A6M3M8H8"/>
<comment type="catalytic activity">
    <reaction evidence="10">
        <text>ATP + H2O = ADP + phosphate + H(+)</text>
        <dbReference type="Rhea" id="RHEA:13065"/>
        <dbReference type="ChEBI" id="CHEBI:15377"/>
        <dbReference type="ChEBI" id="CHEBI:15378"/>
        <dbReference type="ChEBI" id="CHEBI:30616"/>
        <dbReference type="ChEBI" id="CHEBI:43474"/>
        <dbReference type="ChEBI" id="CHEBI:456216"/>
        <dbReference type="EC" id="5.6.2.4"/>
    </reaction>
</comment>
<dbReference type="InterPro" id="IPR014016">
    <property type="entry name" value="UvrD-like_ATP-bd"/>
</dbReference>
<keyword evidence="7" id="KW-0413">Isomerase</keyword>
<reference evidence="15" key="1">
    <citation type="submission" date="2020-03" db="EMBL/GenBank/DDBJ databases">
        <title>The deep terrestrial virosphere.</title>
        <authorList>
            <person name="Holmfeldt K."/>
            <person name="Nilsson E."/>
            <person name="Simone D."/>
            <person name="Lopez-Fernandez M."/>
            <person name="Wu X."/>
            <person name="de Brujin I."/>
            <person name="Lundin D."/>
            <person name="Andersson A."/>
            <person name="Bertilsson S."/>
            <person name="Dopson M."/>
        </authorList>
    </citation>
    <scope>NUCLEOTIDE SEQUENCE</scope>
    <source>
        <strain evidence="14">MM171A00607</strain>
        <strain evidence="15">MM171B00441</strain>
    </source>
</reference>
<evidence type="ECO:0000256" key="7">
    <source>
        <dbReference type="ARBA" id="ARBA00023235"/>
    </source>
</evidence>
<dbReference type="Gene3D" id="3.40.50.300">
    <property type="entry name" value="P-loop containing nucleotide triphosphate hydrolases"/>
    <property type="match status" value="2"/>
</dbReference>
<dbReference type="SUPFAM" id="SSF52540">
    <property type="entry name" value="P-loop containing nucleoside triphosphate hydrolases"/>
    <property type="match status" value="1"/>
</dbReference>
<dbReference type="GO" id="GO:0043138">
    <property type="term" value="F:3'-5' DNA helicase activity"/>
    <property type="evidence" value="ECO:0007669"/>
    <property type="project" value="UniProtKB-EC"/>
</dbReference>
<evidence type="ECO:0000313" key="14">
    <source>
        <dbReference type="EMBL" id="QJB00315.1"/>
    </source>
</evidence>
<organism evidence="15">
    <name type="scientific">viral metagenome</name>
    <dbReference type="NCBI Taxonomy" id="1070528"/>
    <lineage>
        <taxon>unclassified sequences</taxon>
        <taxon>metagenomes</taxon>
        <taxon>organismal metagenomes</taxon>
    </lineage>
</organism>
<keyword evidence="6" id="KW-0238">DNA-binding</keyword>
<evidence type="ECO:0000256" key="3">
    <source>
        <dbReference type="ARBA" id="ARBA00022801"/>
    </source>
</evidence>
<gene>
    <name evidence="14" type="ORF">MM171A00607_0008</name>
    <name evidence="15" type="ORF">MM171B00441_0008</name>
</gene>
<dbReference type="GO" id="GO:0000725">
    <property type="term" value="P:recombinational repair"/>
    <property type="evidence" value="ECO:0007669"/>
    <property type="project" value="TreeGrafter"/>
</dbReference>
<feature type="domain" description="UvrD-like helicase ATP-binding" evidence="12">
    <location>
        <begin position="4"/>
        <end position="280"/>
    </location>
</feature>
<dbReference type="GO" id="GO:0003677">
    <property type="term" value="F:DNA binding"/>
    <property type="evidence" value="ECO:0007669"/>
    <property type="project" value="UniProtKB-KW"/>
</dbReference>
<feature type="region of interest" description="Disordered" evidence="11">
    <location>
        <begin position="602"/>
        <end position="623"/>
    </location>
</feature>
<feature type="domain" description="UvrD-like helicase C-terminal" evidence="13">
    <location>
        <begin position="281"/>
        <end position="543"/>
    </location>
</feature>
<dbReference type="CDD" id="cd17932">
    <property type="entry name" value="DEXQc_UvrD"/>
    <property type="match status" value="1"/>
</dbReference>
<dbReference type="InterPro" id="IPR000212">
    <property type="entry name" value="DNA_helicase_UvrD/REP"/>
</dbReference>
<sequence>MTKINLNEDQRQAAESEAPRIAVIAGAGTGKTATLTARIAYLVEDRQVDPRAILALTFTNKAAREMRLRVEQIIGPDPASKLQIGTFHSQALRWLRLYLGLTGLPLSKQFTVFDPADAEIVLDQCRREIEPKLTLRKLLRCRATYQETIRDDHPKKHESWLRIWREYHRRMFSCDAIDFDSIIELFQRACREESEIVARHARRFQHVLVDEFQDTDLIQWRIVRSIFAWSRTIGASLFLVGDWRQAIYGFRGASTETLATEVLGGQDWEVHRLARNYRSTVPIVEAANRIERWMGSPLSDGPGLTTDRPGLPVELLAARDKHDQAERVVSQILDYTQGGLAPRDIGVLFRAHSQAIPLKLALDRESIPYHHVGGQEAVWDTPHVRAIVRLLRLASNPRDDQSLTMVLGWPRIRLTTREVHEIELRAIQECVPRLHAASDIPACQDLRDFCSAVQADTPLATALSLVDQGFRPSDAVDKPAERDRFHAGWNLLIDWIGVQEQPPTVSDFLGWFAARRLTAASAQDLLDDRTDQVTLATVHGAKGLEWPVVFLLGCVDGKFPIHRADTDLAEERRVFYVAATRAKESLCLCHYSMERNGMAESPVNPSPFLTELTADPLSAPPGA</sequence>
<comment type="similarity">
    <text evidence="1">Belongs to the helicase family. UvrD subfamily.</text>
</comment>
<keyword evidence="5" id="KW-0067">ATP-binding</keyword>
<dbReference type="PROSITE" id="PS51217">
    <property type="entry name" value="UVRD_HELICASE_CTER"/>
    <property type="match status" value="1"/>
</dbReference>
<dbReference type="Pfam" id="PF13361">
    <property type="entry name" value="UvrD_C"/>
    <property type="match status" value="2"/>
</dbReference>
<dbReference type="Gene3D" id="1.10.486.10">
    <property type="entry name" value="PCRA, domain 4"/>
    <property type="match status" value="1"/>
</dbReference>
<dbReference type="EMBL" id="MT143689">
    <property type="protein sequence ID" value="QJB00315.1"/>
    <property type="molecule type" value="Genomic_DNA"/>
</dbReference>